<dbReference type="GO" id="GO:0005829">
    <property type="term" value="C:cytosol"/>
    <property type="evidence" value="ECO:0007669"/>
    <property type="project" value="TreeGrafter"/>
</dbReference>
<dbReference type="CDD" id="cd01570">
    <property type="entry name" value="NAPRTase_A"/>
    <property type="match status" value="1"/>
</dbReference>
<dbReference type="GO" id="GO:0047280">
    <property type="term" value="F:nicotinamide phosphoribosyltransferase activity"/>
    <property type="evidence" value="ECO:0007669"/>
    <property type="project" value="UniProtKB-ARBA"/>
</dbReference>
<evidence type="ECO:0000313" key="13">
    <source>
        <dbReference type="EMBL" id="RPD99901.1"/>
    </source>
</evidence>
<evidence type="ECO:0000259" key="11">
    <source>
        <dbReference type="Pfam" id="PF17767"/>
    </source>
</evidence>
<comment type="PTM">
    <text evidence="9">Transiently phosphorylated on a His residue during the reaction cycle. Phosphorylation strongly increases the affinity for substrates and increases the rate of nicotinate D-ribonucleotide production. Dephosphorylation regenerates the low-affinity form of the enzyme, leading to product release.</text>
</comment>
<proteinExistence type="inferred from homology"/>
<evidence type="ECO:0000259" key="10">
    <source>
        <dbReference type="Pfam" id="PF04095"/>
    </source>
</evidence>
<dbReference type="InterPro" id="IPR036068">
    <property type="entry name" value="Nicotinate_pribotase-like_C"/>
</dbReference>
<dbReference type="EC" id="6.3.4.21" evidence="3 9"/>
<evidence type="ECO:0000259" key="12">
    <source>
        <dbReference type="Pfam" id="PF17956"/>
    </source>
</evidence>
<dbReference type="InterPro" id="IPR041525">
    <property type="entry name" value="N/Namide_PRibTrfase"/>
</dbReference>
<comment type="similarity">
    <text evidence="2 9">Belongs to the NAPRTase family.</text>
</comment>
<protein>
    <recommendedName>
        <fullName evidence="3 9">Nicotinate phosphoribosyltransferase</fullName>
        <ecNumber evidence="3 9">6.3.4.21</ecNumber>
    </recommendedName>
</protein>
<accession>A0A3N4NU53</accession>
<dbReference type="Pfam" id="PF17767">
    <property type="entry name" value="NAPRTase_N"/>
    <property type="match status" value="1"/>
</dbReference>
<keyword evidence="4" id="KW-0597">Phosphoprotein</keyword>
<evidence type="ECO:0000256" key="7">
    <source>
        <dbReference type="ARBA" id="ARBA00022679"/>
    </source>
</evidence>
<feature type="domain" description="Nicotinate phosphoribosyltransferase C-terminal" evidence="12">
    <location>
        <begin position="353"/>
        <end position="455"/>
    </location>
</feature>
<dbReference type="OrthoDB" id="9770610at2"/>
<keyword evidence="7 9" id="KW-0808">Transferase</keyword>
<dbReference type="FunFam" id="3.20.20.70:FF:000076">
    <property type="entry name" value="Nicotinate phosphoribosyltransferase"/>
    <property type="match status" value="1"/>
</dbReference>
<dbReference type="InterPro" id="IPR007229">
    <property type="entry name" value="Nic_PRibTrfase-Fam"/>
</dbReference>
<comment type="function">
    <text evidence="9">Catalyzes the first step in the biosynthesis of NAD from nicotinic acid, the ATP-dependent synthesis of beta-nicotinate D-ribonucleotide from nicotinate and 5-phospho-D-ribose 1-phosphate.</text>
</comment>
<evidence type="ECO:0000256" key="6">
    <source>
        <dbReference type="ARBA" id="ARBA00022642"/>
    </source>
</evidence>
<comment type="catalytic activity">
    <reaction evidence="8 9">
        <text>5-phospho-alpha-D-ribose 1-diphosphate + nicotinate + ATP + H2O = nicotinate beta-D-ribonucleotide + ADP + phosphate + diphosphate</text>
        <dbReference type="Rhea" id="RHEA:36163"/>
        <dbReference type="ChEBI" id="CHEBI:15377"/>
        <dbReference type="ChEBI" id="CHEBI:30616"/>
        <dbReference type="ChEBI" id="CHEBI:32544"/>
        <dbReference type="ChEBI" id="CHEBI:33019"/>
        <dbReference type="ChEBI" id="CHEBI:43474"/>
        <dbReference type="ChEBI" id="CHEBI:57502"/>
        <dbReference type="ChEBI" id="CHEBI:58017"/>
        <dbReference type="ChEBI" id="CHEBI:456216"/>
        <dbReference type="EC" id="6.3.4.21"/>
    </reaction>
</comment>
<dbReference type="PANTHER" id="PTHR11098">
    <property type="entry name" value="NICOTINATE PHOSPHORIBOSYLTRANSFERASE"/>
    <property type="match status" value="1"/>
</dbReference>
<dbReference type="InterPro" id="IPR040727">
    <property type="entry name" value="NAPRTase_N"/>
</dbReference>
<comment type="pathway">
    <text evidence="1 9">Cofactor biosynthesis; NAD(+) biosynthesis; nicotinate D-ribonucleotide from nicotinate: step 1/1.</text>
</comment>
<name>A0A3N4NU53_9FLAO</name>
<organism evidence="13 14">
    <name type="scientific">Aureibaculum marinum</name>
    <dbReference type="NCBI Taxonomy" id="2487930"/>
    <lineage>
        <taxon>Bacteria</taxon>
        <taxon>Pseudomonadati</taxon>
        <taxon>Bacteroidota</taxon>
        <taxon>Flavobacteriia</taxon>
        <taxon>Flavobacteriales</taxon>
        <taxon>Flavobacteriaceae</taxon>
        <taxon>Aureibaculum</taxon>
    </lineage>
</organism>
<evidence type="ECO:0000256" key="1">
    <source>
        <dbReference type="ARBA" id="ARBA00004952"/>
    </source>
</evidence>
<reference evidence="13 14" key="1">
    <citation type="submission" date="2018-11" db="EMBL/GenBank/DDBJ databases">
        <title>Aureibaculum marinum gen. nov., sp. nov., a member of the family Flavobacteriaceae isolated from the Bohai Sea.</title>
        <authorList>
            <person name="Ji X."/>
        </authorList>
    </citation>
    <scope>NUCLEOTIDE SEQUENCE [LARGE SCALE GENOMIC DNA]</scope>
    <source>
        <strain evidence="13 14">BH-SD17</strain>
    </source>
</reference>
<comment type="caution">
    <text evidence="13">The sequence shown here is derived from an EMBL/GenBank/DDBJ whole genome shotgun (WGS) entry which is preliminary data.</text>
</comment>
<dbReference type="UniPathway" id="UPA00253">
    <property type="reaction ID" value="UER00457"/>
</dbReference>
<dbReference type="Pfam" id="PF17956">
    <property type="entry name" value="NAPRTase_C"/>
    <property type="match status" value="1"/>
</dbReference>
<keyword evidence="14" id="KW-1185">Reference proteome</keyword>
<dbReference type="GO" id="GO:0004516">
    <property type="term" value="F:nicotinate phosphoribosyltransferase activity"/>
    <property type="evidence" value="ECO:0007669"/>
    <property type="project" value="UniProtKB-UniRule"/>
</dbReference>
<dbReference type="GO" id="GO:0034355">
    <property type="term" value="P:NAD+ biosynthetic process via the salvage pathway"/>
    <property type="evidence" value="ECO:0007669"/>
    <property type="project" value="TreeGrafter"/>
</dbReference>
<dbReference type="PANTHER" id="PTHR11098:SF1">
    <property type="entry name" value="NICOTINATE PHOSPHORIBOSYLTRANSFERASE"/>
    <property type="match status" value="1"/>
</dbReference>
<evidence type="ECO:0000256" key="9">
    <source>
        <dbReference type="RuleBase" id="RU365100"/>
    </source>
</evidence>
<sequence>MFNISATYTDLYQLRMSQAYFKNNKHEQTAVFDYYFRKNPFEGGYTIFAGLEDLLQKLKTLKFTRDDLNFLKTQNFPEDFLNYLKEFRFHGKIFSVMEGDIVFPNRPILRVEATLIEAQLIETILLNLLNFQSLIATKACRMRWIAGNRALLDFGLRRAQGPGGYYASRAAFIGGFNGTSNVIAGENFNIPISGTMAHSFVQSYDNELEAFRDFALQLPKQCVLLVDTYNTLKYGVPNAITVAKEMEARGERLYAIRLDSGDLAYFAKESRKLLDAAGLEYVKIAASNQLDEYVIKSLQEQNAPIDIYGVGTNLVIGKPNGALDGVYKLAVSNGKPRIKISENLIKITLPHAKQVYRVTDKNGTWIGADVISLKTENHIETMHHPFDPFKQMHIGDLKQEPLLKEVMSNGEIKIKIRTVAEIAEYSRKRFEQLPLEYKRFYNPHQYKIGISSLLKKEQETLIKSHKN</sequence>
<keyword evidence="5 9" id="KW-0436">Ligase</keyword>
<dbReference type="NCBIfam" id="NF009131">
    <property type="entry name" value="PRK12484.1"/>
    <property type="match status" value="1"/>
</dbReference>
<keyword evidence="13" id="KW-0328">Glycosyltransferase</keyword>
<evidence type="ECO:0000256" key="8">
    <source>
        <dbReference type="ARBA" id="ARBA00048668"/>
    </source>
</evidence>
<dbReference type="InterPro" id="IPR041619">
    <property type="entry name" value="NAPRTase_C"/>
</dbReference>
<evidence type="ECO:0000313" key="14">
    <source>
        <dbReference type="Proteomes" id="UP000270856"/>
    </source>
</evidence>
<dbReference type="PIRSF" id="PIRSF000484">
    <property type="entry name" value="NAPRT"/>
    <property type="match status" value="1"/>
</dbReference>
<dbReference type="NCBIfam" id="NF006695">
    <property type="entry name" value="PRK09243.1-2"/>
    <property type="match status" value="1"/>
</dbReference>
<feature type="domain" description="Nicotinate/nicotinamide phosphoribosyltransferase" evidence="10">
    <location>
        <begin position="151"/>
        <end position="348"/>
    </location>
</feature>
<evidence type="ECO:0000256" key="5">
    <source>
        <dbReference type="ARBA" id="ARBA00022598"/>
    </source>
</evidence>
<dbReference type="Proteomes" id="UP000270856">
    <property type="component" value="Unassembled WGS sequence"/>
</dbReference>
<dbReference type="Gene3D" id="3.20.20.70">
    <property type="entry name" value="Aldolase class I"/>
    <property type="match status" value="1"/>
</dbReference>
<dbReference type="SUPFAM" id="SSF54675">
    <property type="entry name" value="Nicotinate/Quinolinate PRTase N-terminal domain-like"/>
    <property type="match status" value="1"/>
</dbReference>
<dbReference type="Pfam" id="PF04095">
    <property type="entry name" value="NAPRTase"/>
    <property type="match status" value="1"/>
</dbReference>
<evidence type="ECO:0000256" key="4">
    <source>
        <dbReference type="ARBA" id="ARBA00022553"/>
    </source>
</evidence>
<dbReference type="InterPro" id="IPR006405">
    <property type="entry name" value="Nic_PRibTrfase_pncB"/>
</dbReference>
<dbReference type="EMBL" id="RPFJ01000002">
    <property type="protein sequence ID" value="RPD99901.1"/>
    <property type="molecule type" value="Genomic_DNA"/>
</dbReference>
<gene>
    <name evidence="13" type="ORF">EGM88_01135</name>
</gene>
<dbReference type="InterPro" id="IPR013785">
    <property type="entry name" value="Aldolase_TIM"/>
</dbReference>
<evidence type="ECO:0000256" key="3">
    <source>
        <dbReference type="ARBA" id="ARBA00013236"/>
    </source>
</evidence>
<evidence type="ECO:0000256" key="2">
    <source>
        <dbReference type="ARBA" id="ARBA00010897"/>
    </source>
</evidence>
<feature type="domain" description="Nicotinate phosphoribosyltransferase N-terminal" evidence="11">
    <location>
        <begin position="9"/>
        <end position="130"/>
    </location>
</feature>
<dbReference type="NCBIfam" id="TIGR01513">
    <property type="entry name" value="NAPRTase_put"/>
    <property type="match status" value="1"/>
</dbReference>
<keyword evidence="6 9" id="KW-0662">Pyridine nucleotide biosynthesis</keyword>
<dbReference type="Gene3D" id="3.20.140.10">
    <property type="entry name" value="nicotinate phosphoribosyltransferase"/>
    <property type="match status" value="1"/>
</dbReference>
<dbReference type="AlphaFoldDB" id="A0A3N4NU53"/>
<dbReference type="RefSeq" id="WP_123896045.1">
    <property type="nucleotide sequence ID" value="NZ_RPFJ01000002.1"/>
</dbReference>
<dbReference type="SUPFAM" id="SSF51690">
    <property type="entry name" value="Nicotinate/Quinolinate PRTase C-terminal domain-like"/>
    <property type="match status" value="1"/>
</dbReference>